<feature type="compositionally biased region" description="Basic and acidic residues" evidence="1">
    <location>
        <begin position="32"/>
        <end position="49"/>
    </location>
</feature>
<dbReference type="AlphaFoldDB" id="A0A6J4Q990"/>
<feature type="region of interest" description="Disordered" evidence="1">
    <location>
        <begin position="25"/>
        <end position="73"/>
    </location>
</feature>
<name>A0A6J4Q990_9ACTN</name>
<reference evidence="2" key="1">
    <citation type="submission" date="2020-02" db="EMBL/GenBank/DDBJ databases">
        <authorList>
            <person name="Meier V. D."/>
        </authorList>
    </citation>
    <scope>NUCLEOTIDE SEQUENCE</scope>
    <source>
        <strain evidence="2">AVDCRST_MAG55</strain>
    </source>
</reference>
<evidence type="ECO:0000256" key="1">
    <source>
        <dbReference type="SAM" id="MobiDB-lite"/>
    </source>
</evidence>
<sequence>MEAIGERWEEIERPEHDRDALLASWSEAAPEDLNRLTPEERSDPYRTPRLEGSPAGEGYEVTGPFCSLEPSSS</sequence>
<organism evidence="2">
    <name type="scientific">uncultured Rubrobacteraceae bacterium</name>
    <dbReference type="NCBI Taxonomy" id="349277"/>
    <lineage>
        <taxon>Bacteria</taxon>
        <taxon>Bacillati</taxon>
        <taxon>Actinomycetota</taxon>
        <taxon>Rubrobacteria</taxon>
        <taxon>Rubrobacterales</taxon>
        <taxon>Rubrobacteraceae</taxon>
        <taxon>environmental samples</taxon>
    </lineage>
</organism>
<protein>
    <submittedName>
        <fullName evidence="2">Uncharacterized protein</fullName>
    </submittedName>
</protein>
<accession>A0A6J4Q990</accession>
<proteinExistence type="predicted"/>
<dbReference type="EMBL" id="CADCUZ010000159">
    <property type="protein sequence ID" value="CAA9437205.1"/>
    <property type="molecule type" value="Genomic_DNA"/>
</dbReference>
<gene>
    <name evidence="2" type="ORF">AVDCRST_MAG55-3119</name>
</gene>
<evidence type="ECO:0000313" key="2">
    <source>
        <dbReference type="EMBL" id="CAA9437205.1"/>
    </source>
</evidence>